<dbReference type="EMBL" id="BAAARW010000003">
    <property type="protein sequence ID" value="GAA2405024.1"/>
    <property type="molecule type" value="Genomic_DNA"/>
</dbReference>
<evidence type="ECO:0000313" key="1">
    <source>
        <dbReference type="EMBL" id="GAA2405024.1"/>
    </source>
</evidence>
<protein>
    <recommendedName>
        <fullName evidence="3">DUF397 domain-containing protein</fullName>
    </recommendedName>
</protein>
<proteinExistence type="predicted"/>
<evidence type="ECO:0000313" key="2">
    <source>
        <dbReference type="Proteomes" id="UP001501231"/>
    </source>
</evidence>
<gene>
    <name evidence="1" type="ORF">GCM10010191_10980</name>
</gene>
<organism evidence="1 2">
    <name type="scientific">Actinomadura vinacea</name>
    <dbReference type="NCBI Taxonomy" id="115336"/>
    <lineage>
        <taxon>Bacteria</taxon>
        <taxon>Bacillati</taxon>
        <taxon>Actinomycetota</taxon>
        <taxon>Actinomycetes</taxon>
        <taxon>Streptosporangiales</taxon>
        <taxon>Thermomonosporaceae</taxon>
        <taxon>Actinomadura</taxon>
    </lineage>
</organism>
<sequence length="48" mass="5369">MPDDEFGGLLEVDERTPDASARRGDILMLARGTWFDLLSQIKLGAYDL</sequence>
<name>A0ABP5VLS3_9ACTN</name>
<dbReference type="Proteomes" id="UP001501231">
    <property type="component" value="Unassembled WGS sequence"/>
</dbReference>
<comment type="caution">
    <text evidence="1">The sequence shown here is derived from an EMBL/GenBank/DDBJ whole genome shotgun (WGS) entry which is preliminary data.</text>
</comment>
<evidence type="ECO:0008006" key="3">
    <source>
        <dbReference type="Google" id="ProtNLM"/>
    </source>
</evidence>
<reference evidence="2" key="1">
    <citation type="journal article" date="2019" name="Int. J. Syst. Evol. Microbiol.">
        <title>The Global Catalogue of Microorganisms (GCM) 10K type strain sequencing project: providing services to taxonomists for standard genome sequencing and annotation.</title>
        <authorList>
            <consortium name="The Broad Institute Genomics Platform"/>
            <consortium name="The Broad Institute Genome Sequencing Center for Infectious Disease"/>
            <person name="Wu L."/>
            <person name="Ma J."/>
        </authorList>
    </citation>
    <scope>NUCLEOTIDE SEQUENCE [LARGE SCALE GENOMIC DNA]</scope>
    <source>
        <strain evidence="2">JCM 3325</strain>
    </source>
</reference>
<accession>A0ABP5VLS3</accession>
<keyword evidence="2" id="KW-1185">Reference proteome</keyword>
<dbReference type="RefSeq" id="WP_344587370.1">
    <property type="nucleotide sequence ID" value="NZ_BAAARW010000003.1"/>
</dbReference>